<dbReference type="RefSeq" id="WP_272462567.1">
    <property type="nucleotide sequence ID" value="NZ_JAPFQL010000048.1"/>
</dbReference>
<comment type="similarity">
    <text evidence="1">Belongs to the sigma-70 factor family. ECF subfamily.</text>
</comment>
<keyword evidence="2" id="KW-0805">Transcription regulation</keyword>
<gene>
    <name evidence="8" type="ORF">OO014_12050</name>
</gene>
<comment type="caution">
    <text evidence="8">The sequence shown here is derived from an EMBL/GenBank/DDBJ whole genome shotgun (WGS) entry which is preliminary data.</text>
</comment>
<proteinExistence type="inferred from homology"/>
<dbReference type="InterPro" id="IPR007627">
    <property type="entry name" value="RNA_pol_sigma70_r2"/>
</dbReference>
<dbReference type="PANTHER" id="PTHR43133">
    <property type="entry name" value="RNA POLYMERASE ECF-TYPE SIGMA FACTO"/>
    <property type="match status" value="1"/>
</dbReference>
<feature type="domain" description="RNA polymerase sigma-70 region 4" evidence="7">
    <location>
        <begin position="104"/>
        <end position="153"/>
    </location>
</feature>
<dbReference type="InterPro" id="IPR014284">
    <property type="entry name" value="RNA_pol_sigma-70_dom"/>
</dbReference>
<dbReference type="NCBIfam" id="TIGR02937">
    <property type="entry name" value="sigma70-ECF"/>
    <property type="match status" value="1"/>
</dbReference>
<keyword evidence="4" id="KW-0238">DNA-binding</keyword>
<evidence type="ECO:0000313" key="8">
    <source>
        <dbReference type="EMBL" id="MDC5697993.1"/>
    </source>
</evidence>
<dbReference type="SUPFAM" id="SSF88946">
    <property type="entry name" value="Sigma2 domain of RNA polymerase sigma factors"/>
    <property type="match status" value="1"/>
</dbReference>
<dbReference type="InterPro" id="IPR036388">
    <property type="entry name" value="WH-like_DNA-bd_sf"/>
</dbReference>
<evidence type="ECO:0000259" key="6">
    <source>
        <dbReference type="Pfam" id="PF04542"/>
    </source>
</evidence>
<evidence type="ECO:0000259" key="7">
    <source>
        <dbReference type="Pfam" id="PF04545"/>
    </source>
</evidence>
<evidence type="ECO:0000256" key="2">
    <source>
        <dbReference type="ARBA" id="ARBA00023015"/>
    </source>
</evidence>
<dbReference type="NCBIfam" id="TIGR02983">
    <property type="entry name" value="SigE-fam_strep"/>
    <property type="match status" value="1"/>
</dbReference>
<dbReference type="PANTHER" id="PTHR43133:SF50">
    <property type="entry name" value="ECF RNA POLYMERASE SIGMA FACTOR SIGM"/>
    <property type="match status" value="1"/>
</dbReference>
<evidence type="ECO:0000313" key="9">
    <source>
        <dbReference type="Proteomes" id="UP001150259"/>
    </source>
</evidence>
<organism evidence="8 9">
    <name type="scientific">Intrasporangium calvum</name>
    <dbReference type="NCBI Taxonomy" id="53358"/>
    <lineage>
        <taxon>Bacteria</taxon>
        <taxon>Bacillati</taxon>
        <taxon>Actinomycetota</taxon>
        <taxon>Actinomycetes</taxon>
        <taxon>Micrococcales</taxon>
        <taxon>Intrasporangiaceae</taxon>
        <taxon>Intrasporangium</taxon>
    </lineage>
</organism>
<keyword evidence="5" id="KW-0804">Transcription</keyword>
<evidence type="ECO:0000256" key="3">
    <source>
        <dbReference type="ARBA" id="ARBA00023082"/>
    </source>
</evidence>
<sequence>MRRTDEDAFRSFVMERQTVLRRRAFLLCGNWADGDELVQEALARVYVAWPRISRGAEAAYTRRTMMNLYLNDQRKRRREVLTDEPPEPALTDHDRELALTLTALLKDLPDKQRAVIVLRFWEDLTVPQIAECTGVAEGTIKSQISRGIAVLRERLAEPPLTGAGAVP</sequence>
<keyword evidence="9" id="KW-1185">Reference proteome</keyword>
<dbReference type="Proteomes" id="UP001150259">
    <property type="component" value="Unassembled WGS sequence"/>
</dbReference>
<dbReference type="Pfam" id="PF04545">
    <property type="entry name" value="Sigma70_r4"/>
    <property type="match status" value="1"/>
</dbReference>
<reference evidence="8 9" key="1">
    <citation type="submission" date="2022-11" db="EMBL/GenBank/DDBJ databases">
        <title>Anaerobic phenanthrene biodegradation by a DNRA strain PheN6.</title>
        <authorList>
            <person name="Zhang Z."/>
        </authorList>
    </citation>
    <scope>NUCLEOTIDE SEQUENCE [LARGE SCALE GENOMIC DNA]</scope>
    <source>
        <strain evidence="8 9">PheN6</strain>
    </source>
</reference>
<dbReference type="Gene3D" id="1.10.10.10">
    <property type="entry name" value="Winged helix-like DNA-binding domain superfamily/Winged helix DNA-binding domain"/>
    <property type="match status" value="1"/>
</dbReference>
<accession>A0ABT5GIB3</accession>
<dbReference type="InterPro" id="IPR013324">
    <property type="entry name" value="RNA_pol_sigma_r3/r4-like"/>
</dbReference>
<dbReference type="SUPFAM" id="SSF88659">
    <property type="entry name" value="Sigma3 and sigma4 domains of RNA polymerase sigma factors"/>
    <property type="match status" value="1"/>
</dbReference>
<dbReference type="InterPro" id="IPR014325">
    <property type="entry name" value="RNA_pol_sigma-E_actinobac"/>
</dbReference>
<evidence type="ECO:0000256" key="4">
    <source>
        <dbReference type="ARBA" id="ARBA00023125"/>
    </source>
</evidence>
<evidence type="ECO:0000256" key="5">
    <source>
        <dbReference type="ARBA" id="ARBA00023163"/>
    </source>
</evidence>
<keyword evidence="3" id="KW-0731">Sigma factor</keyword>
<feature type="domain" description="RNA polymerase sigma-70 region 2" evidence="6">
    <location>
        <begin position="15"/>
        <end position="78"/>
    </location>
</feature>
<dbReference type="Pfam" id="PF04542">
    <property type="entry name" value="Sigma70_r2"/>
    <property type="match status" value="1"/>
</dbReference>
<dbReference type="InterPro" id="IPR007630">
    <property type="entry name" value="RNA_pol_sigma70_r4"/>
</dbReference>
<dbReference type="EMBL" id="JAPFQL010000048">
    <property type="protein sequence ID" value="MDC5697993.1"/>
    <property type="molecule type" value="Genomic_DNA"/>
</dbReference>
<dbReference type="InterPro" id="IPR039425">
    <property type="entry name" value="RNA_pol_sigma-70-like"/>
</dbReference>
<evidence type="ECO:0000256" key="1">
    <source>
        <dbReference type="ARBA" id="ARBA00010641"/>
    </source>
</evidence>
<name>A0ABT5GIB3_9MICO</name>
<dbReference type="CDD" id="cd06171">
    <property type="entry name" value="Sigma70_r4"/>
    <property type="match status" value="1"/>
</dbReference>
<dbReference type="Gene3D" id="1.10.1740.10">
    <property type="match status" value="1"/>
</dbReference>
<dbReference type="InterPro" id="IPR013325">
    <property type="entry name" value="RNA_pol_sigma_r2"/>
</dbReference>
<protein>
    <submittedName>
        <fullName evidence="8">SigE family RNA polymerase sigma factor</fullName>
    </submittedName>
</protein>